<dbReference type="InterPro" id="IPR000415">
    <property type="entry name" value="Nitroreductase-like"/>
</dbReference>
<evidence type="ECO:0000256" key="1">
    <source>
        <dbReference type="ARBA" id="ARBA00001917"/>
    </source>
</evidence>
<dbReference type="RefSeq" id="WP_385940298.1">
    <property type="nucleotide sequence ID" value="NZ_JBHSOZ010000003.1"/>
</dbReference>
<dbReference type="Proteomes" id="UP001596142">
    <property type="component" value="Unassembled WGS sequence"/>
</dbReference>
<sequence>MSVFERLEARRAVRSYIPKEVEKEKIESLLYAATLAPNDRMREPWSFYVIQGKAKKEYESLAYEYLQERFPTKPKLVDSSMKAVTQTPVIIVVTSDTLPKASDSTDNEYAVCCAIHSMWLAAEEQGLGFVWRTRGVGLVHDERLHHFIGSPQDKKVVGTVFLGYPENSEGAEKKKQRTPFEEKTVWL</sequence>
<evidence type="ECO:0000256" key="6">
    <source>
        <dbReference type="ARBA" id="ARBA00023002"/>
    </source>
</evidence>
<gene>
    <name evidence="9" type="ORF">ACFPU1_09165</name>
</gene>
<keyword evidence="7" id="KW-0520">NAD</keyword>
<evidence type="ECO:0000256" key="3">
    <source>
        <dbReference type="ARBA" id="ARBA00022630"/>
    </source>
</evidence>
<comment type="caution">
    <text evidence="9">The sequence shown here is derived from an EMBL/GenBank/DDBJ whole genome shotgun (WGS) entry which is preliminary data.</text>
</comment>
<evidence type="ECO:0000256" key="2">
    <source>
        <dbReference type="ARBA" id="ARBA00007118"/>
    </source>
</evidence>
<keyword evidence="3" id="KW-0285">Flavoprotein</keyword>
<dbReference type="InterPro" id="IPR052530">
    <property type="entry name" value="NAD(P)H_nitroreductase"/>
</dbReference>
<name>A0ABW0YLD2_9BACI</name>
<comment type="cofactor">
    <cofactor evidence="1">
        <name>FMN</name>
        <dbReference type="ChEBI" id="CHEBI:58210"/>
    </cofactor>
</comment>
<keyword evidence="4" id="KW-0288">FMN</keyword>
<keyword evidence="6" id="KW-0560">Oxidoreductase</keyword>
<evidence type="ECO:0000259" key="8">
    <source>
        <dbReference type="Pfam" id="PF00881"/>
    </source>
</evidence>
<keyword evidence="10" id="KW-1185">Reference proteome</keyword>
<dbReference type="EMBL" id="JBHSOZ010000003">
    <property type="protein sequence ID" value="MFC5712951.1"/>
    <property type="molecule type" value="Genomic_DNA"/>
</dbReference>
<evidence type="ECO:0000313" key="10">
    <source>
        <dbReference type="Proteomes" id="UP001596142"/>
    </source>
</evidence>
<dbReference type="SUPFAM" id="SSF55469">
    <property type="entry name" value="FMN-dependent nitroreductase-like"/>
    <property type="match status" value="1"/>
</dbReference>
<reference evidence="10" key="1">
    <citation type="journal article" date="2019" name="Int. J. Syst. Evol. Microbiol.">
        <title>The Global Catalogue of Microorganisms (GCM) 10K type strain sequencing project: providing services to taxonomists for standard genome sequencing and annotation.</title>
        <authorList>
            <consortium name="The Broad Institute Genomics Platform"/>
            <consortium name="The Broad Institute Genome Sequencing Center for Infectious Disease"/>
            <person name="Wu L."/>
            <person name="Ma J."/>
        </authorList>
    </citation>
    <scope>NUCLEOTIDE SEQUENCE [LARGE SCALE GENOMIC DNA]</scope>
    <source>
        <strain evidence="10">CECT 7184</strain>
    </source>
</reference>
<dbReference type="PANTHER" id="PTHR43821:SF1">
    <property type="entry name" value="NAD(P)H NITROREDUCTASE YDJA-RELATED"/>
    <property type="match status" value="1"/>
</dbReference>
<feature type="domain" description="Nitroreductase" evidence="8">
    <location>
        <begin position="8"/>
        <end position="164"/>
    </location>
</feature>
<protein>
    <submittedName>
        <fullName evidence="9">Nitroreductase</fullName>
    </submittedName>
</protein>
<evidence type="ECO:0000256" key="4">
    <source>
        <dbReference type="ARBA" id="ARBA00022643"/>
    </source>
</evidence>
<dbReference type="InterPro" id="IPR029479">
    <property type="entry name" value="Nitroreductase"/>
</dbReference>
<accession>A0ABW0YLD2</accession>
<keyword evidence="5" id="KW-0521">NADP</keyword>
<evidence type="ECO:0000256" key="5">
    <source>
        <dbReference type="ARBA" id="ARBA00022857"/>
    </source>
</evidence>
<comment type="similarity">
    <text evidence="2">Belongs to the nitroreductase family.</text>
</comment>
<organism evidence="9 10">
    <name type="scientific">Thalassorhabdus alkalitolerans</name>
    <dbReference type="NCBI Taxonomy" id="2282697"/>
    <lineage>
        <taxon>Bacteria</taxon>
        <taxon>Bacillati</taxon>
        <taxon>Bacillota</taxon>
        <taxon>Bacilli</taxon>
        <taxon>Bacillales</taxon>
        <taxon>Bacillaceae</taxon>
        <taxon>Thalassorhabdus</taxon>
    </lineage>
</organism>
<dbReference type="PANTHER" id="PTHR43821">
    <property type="entry name" value="NAD(P)H NITROREDUCTASE YDJA-RELATED"/>
    <property type="match status" value="1"/>
</dbReference>
<dbReference type="Gene3D" id="3.40.109.10">
    <property type="entry name" value="NADH Oxidase"/>
    <property type="match status" value="1"/>
</dbReference>
<dbReference type="Pfam" id="PF00881">
    <property type="entry name" value="Nitroreductase"/>
    <property type="match status" value="1"/>
</dbReference>
<evidence type="ECO:0000256" key="7">
    <source>
        <dbReference type="ARBA" id="ARBA00023027"/>
    </source>
</evidence>
<dbReference type="CDD" id="cd02135">
    <property type="entry name" value="YdjA-like"/>
    <property type="match status" value="1"/>
</dbReference>
<evidence type="ECO:0000313" key="9">
    <source>
        <dbReference type="EMBL" id="MFC5712951.1"/>
    </source>
</evidence>
<dbReference type="InterPro" id="IPR026021">
    <property type="entry name" value="YdjA-like"/>
</dbReference>
<proteinExistence type="inferred from homology"/>